<gene>
    <name evidence="1" type="ORF">FIL70_11570</name>
</gene>
<evidence type="ECO:0000313" key="1">
    <source>
        <dbReference type="EMBL" id="QDC37769.1"/>
    </source>
</evidence>
<dbReference type="RefSeq" id="WP_140042335.1">
    <property type="nucleotide sequence ID" value="NZ_CP041016.1"/>
</dbReference>
<protein>
    <submittedName>
        <fullName evidence="1">Uncharacterized protein</fullName>
    </submittedName>
</protein>
<dbReference type="Gene3D" id="3.40.50.10680">
    <property type="entry name" value="CofD-like domains"/>
    <property type="match status" value="1"/>
</dbReference>
<dbReference type="KEGG" id="sufl:FIL70_11570"/>
<evidence type="ECO:0000313" key="2">
    <source>
        <dbReference type="Proteomes" id="UP000311469"/>
    </source>
</evidence>
<accession>A0A5B8CFB5</accession>
<organism evidence="1 2">
    <name type="scientific">Sphingobium fuliginis ATCC 27551</name>
    <dbReference type="NCBI Taxonomy" id="1208342"/>
    <lineage>
        <taxon>Bacteria</taxon>
        <taxon>Pseudomonadati</taxon>
        <taxon>Pseudomonadota</taxon>
        <taxon>Alphaproteobacteria</taxon>
        <taxon>Sphingomonadales</taxon>
        <taxon>Sphingomonadaceae</taxon>
        <taxon>Sphingobium</taxon>
    </lineage>
</organism>
<proteinExistence type="predicted"/>
<dbReference type="InterPro" id="IPR038136">
    <property type="entry name" value="CofD-like_dom_sf"/>
</dbReference>
<dbReference type="AlphaFoldDB" id="A0A5B8CFB5"/>
<name>A0A5B8CFB5_SPHSA</name>
<reference evidence="1 2" key="1">
    <citation type="submission" date="2019-06" db="EMBL/GenBank/DDBJ databases">
        <title>Genome organization and adaptive potential of archetypical organophosphate degarding Sphingobium fuliginis ATCC 27551.</title>
        <authorList>
            <person name="Sarwar A."/>
            <person name="Parthasarathy S."/>
            <person name="Singh C."/>
            <person name="Siddavattam D."/>
        </authorList>
    </citation>
    <scope>NUCLEOTIDE SEQUENCE [LARGE SCALE GENOMIC DNA]</scope>
    <source>
        <strain evidence="1 2">ATCC 27551</strain>
    </source>
</reference>
<sequence length="101" mass="10848">MKQHEVTGLSVLPVPGLPLFVAGDSICEAITVATIAGHYSGLINGLVIDETDTEQGDKVWAAGAEPLIARSIMTSDEDRINLARHILTFARAFSDERLCRA</sequence>
<dbReference type="Proteomes" id="UP000311469">
    <property type="component" value="Chromosome cSF1"/>
</dbReference>
<dbReference type="EMBL" id="CP041016">
    <property type="protein sequence ID" value="QDC37769.1"/>
    <property type="molecule type" value="Genomic_DNA"/>
</dbReference>